<feature type="compositionally biased region" description="Basic residues" evidence="1">
    <location>
        <begin position="184"/>
        <end position="196"/>
    </location>
</feature>
<proteinExistence type="predicted"/>
<keyword evidence="3" id="KW-1185">Reference proteome</keyword>
<feature type="region of interest" description="Disordered" evidence="1">
    <location>
        <begin position="184"/>
        <end position="204"/>
    </location>
</feature>
<dbReference type="EMBL" id="PUEJ01000008">
    <property type="protein sequence ID" value="PRH85496.1"/>
    <property type="molecule type" value="Genomic_DNA"/>
</dbReference>
<evidence type="ECO:0000256" key="1">
    <source>
        <dbReference type="SAM" id="MobiDB-lite"/>
    </source>
</evidence>
<evidence type="ECO:0000313" key="3">
    <source>
        <dbReference type="Proteomes" id="UP000237682"/>
    </source>
</evidence>
<dbReference type="Proteomes" id="UP000237682">
    <property type="component" value="Unassembled WGS sequence"/>
</dbReference>
<comment type="caution">
    <text evidence="2">The sequence shown here is derived from an EMBL/GenBank/DDBJ whole genome shotgun (WGS) entry which is preliminary data.</text>
</comment>
<gene>
    <name evidence="2" type="ORF">C5L14_21140</name>
</gene>
<dbReference type="AlphaFoldDB" id="A0A2S9Q815"/>
<reference evidence="2 3" key="1">
    <citation type="submission" date="2018-02" db="EMBL/GenBank/DDBJ databases">
        <title>Whole genome sequencing of endophytic bacterium.</title>
        <authorList>
            <person name="Eedara R."/>
            <person name="Podile A.R."/>
        </authorList>
    </citation>
    <scope>NUCLEOTIDE SEQUENCE [LARGE SCALE GENOMIC DNA]</scope>
    <source>
        <strain evidence="2 3">RP1T</strain>
    </source>
</reference>
<protein>
    <submittedName>
        <fullName evidence="2">Uncharacterized protein</fullName>
    </submittedName>
</protein>
<evidence type="ECO:0000313" key="2">
    <source>
        <dbReference type="EMBL" id="PRH85496.1"/>
    </source>
</evidence>
<accession>A0A2S9Q815</accession>
<name>A0A2S9Q815_9HYPH</name>
<organism evidence="2 3">
    <name type="scientific">Labrys okinawensis</name>
    <dbReference type="NCBI Taxonomy" id="346911"/>
    <lineage>
        <taxon>Bacteria</taxon>
        <taxon>Pseudomonadati</taxon>
        <taxon>Pseudomonadota</taxon>
        <taxon>Alphaproteobacteria</taxon>
        <taxon>Hyphomicrobiales</taxon>
        <taxon>Xanthobacteraceae</taxon>
        <taxon>Labrys</taxon>
    </lineage>
</organism>
<sequence length="264" mass="26814">MRQGQAGAIDLLEIAALLIGARGRIAGDGLFGLGTRALDFLGLVAGAVLLLVDGRLLGVELALGGEPGGEGGAIARRSLRDQRAVAFLCGLQIASGKAAAARRHVSGRRLEFGLAFPVALGEARFVVEGVLARGFGLVGRKTLASGGEAAAEGLQALADRLGAGAHLRRGAGVEADLGSIVGKTRHGGIHRGKRKAPPGGAGLGMKMREKSVEARRWGPVLFPGGLRKPLEAAQSSTFPAIGSHADINIVGIGLLRTRGAGSAR</sequence>